<accession>A0ABU6VQY8</accession>
<proteinExistence type="predicted"/>
<evidence type="ECO:0000313" key="1">
    <source>
        <dbReference type="EMBL" id="MED6174815.1"/>
    </source>
</evidence>
<gene>
    <name evidence="1" type="ORF">PIB30_072550</name>
</gene>
<sequence length="121" mass="13536">MQRVCAWNVAMHAKLGFPNRVIFRHFLLVFRISPDALVCHRLDHRLPLAVPRPKSPVSPPSAAARAFMRCLKTLPSSSSCHHEFNEPGFVAGNLHTRLQKTAVRSALLPLQNLQGPLDQRA</sequence>
<evidence type="ECO:0000313" key="2">
    <source>
        <dbReference type="Proteomes" id="UP001341840"/>
    </source>
</evidence>
<comment type="caution">
    <text evidence="1">The sequence shown here is derived from an EMBL/GenBank/DDBJ whole genome shotgun (WGS) entry which is preliminary data.</text>
</comment>
<reference evidence="1 2" key="1">
    <citation type="journal article" date="2023" name="Plants (Basel)">
        <title>Bridging the Gap: Combining Genomics and Transcriptomics Approaches to Understand Stylosanthes scabra, an Orphan Legume from the Brazilian Caatinga.</title>
        <authorList>
            <person name="Ferreira-Neto J.R.C."/>
            <person name="da Silva M.D."/>
            <person name="Binneck E."/>
            <person name="de Melo N.F."/>
            <person name="da Silva R.H."/>
            <person name="de Melo A.L.T.M."/>
            <person name="Pandolfi V."/>
            <person name="Bustamante F.O."/>
            <person name="Brasileiro-Vidal A.C."/>
            <person name="Benko-Iseppon A.M."/>
        </authorList>
    </citation>
    <scope>NUCLEOTIDE SEQUENCE [LARGE SCALE GENOMIC DNA]</scope>
    <source>
        <tissue evidence="1">Leaves</tissue>
    </source>
</reference>
<dbReference type="Proteomes" id="UP001341840">
    <property type="component" value="Unassembled WGS sequence"/>
</dbReference>
<name>A0ABU6VQY8_9FABA</name>
<organism evidence="1 2">
    <name type="scientific">Stylosanthes scabra</name>
    <dbReference type="NCBI Taxonomy" id="79078"/>
    <lineage>
        <taxon>Eukaryota</taxon>
        <taxon>Viridiplantae</taxon>
        <taxon>Streptophyta</taxon>
        <taxon>Embryophyta</taxon>
        <taxon>Tracheophyta</taxon>
        <taxon>Spermatophyta</taxon>
        <taxon>Magnoliopsida</taxon>
        <taxon>eudicotyledons</taxon>
        <taxon>Gunneridae</taxon>
        <taxon>Pentapetalae</taxon>
        <taxon>rosids</taxon>
        <taxon>fabids</taxon>
        <taxon>Fabales</taxon>
        <taxon>Fabaceae</taxon>
        <taxon>Papilionoideae</taxon>
        <taxon>50 kb inversion clade</taxon>
        <taxon>dalbergioids sensu lato</taxon>
        <taxon>Dalbergieae</taxon>
        <taxon>Pterocarpus clade</taxon>
        <taxon>Stylosanthes</taxon>
    </lineage>
</organism>
<keyword evidence="2" id="KW-1185">Reference proteome</keyword>
<dbReference type="EMBL" id="JASCZI010151896">
    <property type="protein sequence ID" value="MED6174815.1"/>
    <property type="molecule type" value="Genomic_DNA"/>
</dbReference>
<protein>
    <submittedName>
        <fullName evidence="1">Uncharacterized protein</fullName>
    </submittedName>
</protein>